<dbReference type="OrthoDB" id="4409815at2"/>
<sequence length="155" mass="17925">MVFVPFPTRVILMAEYGQLLPLWDKSPSPDMWFGPFERGVLGLSKKLETRLVRWNERFETLMGSNLKWLSPKEHLAFVVDGHLLAADAQREFGPRLVVLYVDSDEERCQVPQIGRPKNEAWIAGEADGRVFSPPHPHRKPLWNRCGRCQMLSSRR</sequence>
<keyword evidence="2" id="KW-1185">Reference proteome</keyword>
<proteinExistence type="predicted"/>
<accession>A0A4R8ZKR9</accession>
<dbReference type="EMBL" id="SOGT01000002">
    <property type="protein sequence ID" value="TFD28805.1"/>
    <property type="molecule type" value="Genomic_DNA"/>
</dbReference>
<evidence type="ECO:0000313" key="2">
    <source>
        <dbReference type="Proteomes" id="UP000298424"/>
    </source>
</evidence>
<dbReference type="Proteomes" id="UP000298424">
    <property type="component" value="Unassembled WGS sequence"/>
</dbReference>
<reference evidence="1 2" key="1">
    <citation type="submission" date="2019-03" db="EMBL/GenBank/DDBJ databases">
        <title>Genomics of glacier-inhabiting Cryobacterium strains.</title>
        <authorList>
            <person name="Liu Q."/>
            <person name="Xin Y.-H."/>
        </authorList>
    </citation>
    <scope>NUCLEOTIDE SEQUENCE [LARGE SCALE GENOMIC DNA]</scope>
    <source>
        <strain evidence="1 2">TMT1-1</strain>
    </source>
</reference>
<comment type="caution">
    <text evidence="1">The sequence shown here is derived from an EMBL/GenBank/DDBJ whole genome shotgun (WGS) entry which is preliminary data.</text>
</comment>
<dbReference type="AlphaFoldDB" id="A0A4R8ZKR9"/>
<dbReference type="RefSeq" id="WP_134571474.1">
    <property type="nucleotide sequence ID" value="NZ_SOGT01000002.1"/>
</dbReference>
<gene>
    <name evidence="1" type="ORF">E3T27_02670</name>
</gene>
<organism evidence="1 2">
    <name type="scientific">Cryobacterium lyxosi</name>
    <dbReference type="NCBI Taxonomy" id="1259228"/>
    <lineage>
        <taxon>Bacteria</taxon>
        <taxon>Bacillati</taxon>
        <taxon>Actinomycetota</taxon>
        <taxon>Actinomycetes</taxon>
        <taxon>Micrococcales</taxon>
        <taxon>Microbacteriaceae</taxon>
        <taxon>Cryobacterium</taxon>
    </lineage>
</organism>
<name>A0A4R8ZKR9_9MICO</name>
<evidence type="ECO:0000313" key="1">
    <source>
        <dbReference type="EMBL" id="TFD28805.1"/>
    </source>
</evidence>
<protein>
    <submittedName>
        <fullName evidence="1">Uncharacterized protein</fullName>
    </submittedName>
</protein>